<accession>A0A9P1FRI8</accession>
<keyword evidence="3" id="KW-0808">Transferase</keyword>
<organism evidence="1">
    <name type="scientific">Cladocopium goreaui</name>
    <dbReference type="NCBI Taxonomy" id="2562237"/>
    <lineage>
        <taxon>Eukaryota</taxon>
        <taxon>Sar</taxon>
        <taxon>Alveolata</taxon>
        <taxon>Dinophyceae</taxon>
        <taxon>Suessiales</taxon>
        <taxon>Symbiodiniaceae</taxon>
        <taxon>Cladocopium</taxon>
    </lineage>
</organism>
<dbReference type="EMBL" id="CAMXCT030001113">
    <property type="protein sequence ID" value="CAL4774196.1"/>
    <property type="molecule type" value="Genomic_DNA"/>
</dbReference>
<reference evidence="1" key="1">
    <citation type="submission" date="2022-10" db="EMBL/GenBank/DDBJ databases">
        <authorList>
            <person name="Chen Y."/>
            <person name="Dougan E. K."/>
            <person name="Chan C."/>
            <person name="Rhodes N."/>
            <person name="Thang M."/>
        </authorList>
    </citation>
    <scope>NUCLEOTIDE SEQUENCE</scope>
</reference>
<sequence>MRQVRPVAQGEEIFNTYGPLPSAQLFSSFGFAGDRLNPYDGRNCFNLAQRYLKAQERKGPRCLLAARCGARSTRRQGCQGPPLPCHIQKARRAVRQARAKLGDQTPRTGALQAYRAAERRCLQHAARHDLESTDFSSSWILLYSLGLYPVESALTRMLSQRRLLPSRAKMRAKKERKR</sequence>
<keyword evidence="4" id="KW-1185">Reference proteome</keyword>
<dbReference type="EMBL" id="CAMXCT010001113">
    <property type="protein sequence ID" value="CAI3986884.1"/>
    <property type="molecule type" value="Genomic_DNA"/>
</dbReference>
<comment type="caution">
    <text evidence="1">The sequence shown here is derived from an EMBL/GenBank/DDBJ whole genome shotgun (WGS) entry which is preliminary data.</text>
</comment>
<keyword evidence="3" id="KW-0489">Methyltransferase</keyword>
<dbReference type="InterPro" id="IPR046341">
    <property type="entry name" value="SET_dom_sf"/>
</dbReference>
<feature type="non-terminal residue" evidence="1">
    <location>
        <position position="1"/>
    </location>
</feature>
<gene>
    <name evidence="1" type="ORF">C1SCF055_LOCUS14200</name>
</gene>
<dbReference type="GO" id="GO:0008168">
    <property type="term" value="F:methyltransferase activity"/>
    <property type="evidence" value="ECO:0007669"/>
    <property type="project" value="UniProtKB-KW"/>
</dbReference>
<name>A0A9P1FRI8_9DINO</name>
<protein>
    <submittedName>
        <fullName evidence="3">N-lysine methyltransferase SETD6</fullName>
    </submittedName>
</protein>
<dbReference type="Gene3D" id="3.90.1410.10">
    <property type="entry name" value="set domain protein methyltransferase, domain 1"/>
    <property type="match status" value="1"/>
</dbReference>
<dbReference type="AlphaFoldDB" id="A0A9P1FRI8"/>
<dbReference type="EMBL" id="CAMXCT020001113">
    <property type="protein sequence ID" value="CAL1140259.1"/>
    <property type="molecule type" value="Genomic_DNA"/>
</dbReference>
<dbReference type="OrthoDB" id="341421at2759"/>
<dbReference type="Proteomes" id="UP001152797">
    <property type="component" value="Unassembled WGS sequence"/>
</dbReference>
<evidence type="ECO:0000313" key="1">
    <source>
        <dbReference type="EMBL" id="CAI3986884.1"/>
    </source>
</evidence>
<evidence type="ECO:0000313" key="4">
    <source>
        <dbReference type="Proteomes" id="UP001152797"/>
    </source>
</evidence>
<dbReference type="GO" id="GO:0032259">
    <property type="term" value="P:methylation"/>
    <property type="evidence" value="ECO:0007669"/>
    <property type="project" value="UniProtKB-KW"/>
</dbReference>
<evidence type="ECO:0000313" key="2">
    <source>
        <dbReference type="EMBL" id="CAL1140259.1"/>
    </source>
</evidence>
<dbReference type="SUPFAM" id="SSF82199">
    <property type="entry name" value="SET domain"/>
    <property type="match status" value="1"/>
</dbReference>
<reference evidence="2" key="2">
    <citation type="submission" date="2024-04" db="EMBL/GenBank/DDBJ databases">
        <authorList>
            <person name="Chen Y."/>
            <person name="Shah S."/>
            <person name="Dougan E. K."/>
            <person name="Thang M."/>
            <person name="Chan C."/>
        </authorList>
    </citation>
    <scope>NUCLEOTIDE SEQUENCE [LARGE SCALE GENOMIC DNA]</scope>
</reference>
<proteinExistence type="predicted"/>
<evidence type="ECO:0000313" key="3">
    <source>
        <dbReference type="EMBL" id="CAL4774196.1"/>
    </source>
</evidence>